<protein>
    <submittedName>
        <fullName evidence="1">Uncharacterized protein</fullName>
    </submittedName>
</protein>
<evidence type="ECO:0000313" key="2">
    <source>
        <dbReference type="Proteomes" id="UP000256817"/>
    </source>
</evidence>
<evidence type="ECO:0000313" key="1">
    <source>
        <dbReference type="EMBL" id="RRO11084.1"/>
    </source>
</evidence>
<comment type="caution">
    <text evidence="1">The sequence shown here is derived from an EMBL/GenBank/DDBJ whole genome shotgun (WGS) entry which is preliminary data.</text>
</comment>
<dbReference type="RefSeq" id="WP_116237699.1">
    <property type="nucleotide sequence ID" value="NZ_QHJW02000009.1"/>
</dbReference>
<dbReference type="Proteomes" id="UP000256817">
    <property type="component" value="Unassembled WGS sequence"/>
</dbReference>
<name>A0A426JD61_9GAMM</name>
<proteinExistence type="predicted"/>
<organism evidence="1 2">
    <name type="scientific">Pectobacterium aquaticum</name>
    <dbReference type="NCBI Taxonomy" id="2204145"/>
    <lineage>
        <taxon>Bacteria</taxon>
        <taxon>Pseudomonadati</taxon>
        <taxon>Pseudomonadota</taxon>
        <taxon>Gammaproteobacteria</taxon>
        <taxon>Enterobacterales</taxon>
        <taxon>Pectobacteriaceae</taxon>
        <taxon>Pectobacterium</taxon>
    </lineage>
</organism>
<sequence length="70" mass="7583">MKTLIIFTIMAIAALYWFVIHPATLSEKGLPANAPFIINSHRPGTCIVSTIATAVDTKQDLADVVCKVQL</sequence>
<reference evidence="1" key="1">
    <citation type="submission" date="2018-11" db="EMBL/GenBank/DDBJ databases">
        <title>Draft genome sequences of proposed Pectobacterium aquaticum sp. nov. isolated in France from fresh water.</title>
        <authorList>
            <person name="Pedron J."/>
            <person name="Barny M.A."/>
        </authorList>
    </citation>
    <scope>NUCLEOTIDE SEQUENCE [LARGE SCALE GENOMIC DNA]</scope>
    <source>
        <strain evidence="1">A35-S23-M15</strain>
    </source>
</reference>
<gene>
    <name evidence="1" type="ORF">DMB85_004980</name>
</gene>
<dbReference type="EMBL" id="QHJW02000009">
    <property type="protein sequence ID" value="RRO11084.1"/>
    <property type="molecule type" value="Genomic_DNA"/>
</dbReference>
<accession>A0A426JD61</accession>
<keyword evidence="2" id="KW-1185">Reference proteome</keyword>